<dbReference type="EMBL" id="SMLM01000002">
    <property type="protein sequence ID" value="TFZ03112.1"/>
    <property type="molecule type" value="Genomic_DNA"/>
</dbReference>
<keyword evidence="5" id="KW-1185">Reference proteome</keyword>
<dbReference type="Proteomes" id="UP000298180">
    <property type="component" value="Unassembled WGS sequence"/>
</dbReference>
<gene>
    <name evidence="4" type="ORF">EZ313_18035</name>
</gene>
<dbReference type="OrthoDB" id="9757546at2"/>
<dbReference type="Gene3D" id="2.60.40.420">
    <property type="entry name" value="Cupredoxins - blue copper proteins"/>
    <property type="match status" value="3"/>
</dbReference>
<accession>A0A4Z0BWM1</accession>
<reference evidence="4 5" key="1">
    <citation type="submission" date="2019-03" db="EMBL/GenBank/DDBJ databases">
        <title>Ramlibacter henchirensis DSM 14656, whole genome shotgun sequence.</title>
        <authorList>
            <person name="Zhang X."/>
            <person name="Feng G."/>
            <person name="Zhu H."/>
        </authorList>
    </citation>
    <scope>NUCLEOTIDE SEQUENCE [LARGE SCALE GENOMIC DNA]</scope>
    <source>
        <strain evidence="4 5">DSM 14656</strain>
    </source>
</reference>
<dbReference type="PANTHER" id="PTHR48267">
    <property type="entry name" value="CUPREDOXIN SUPERFAMILY PROTEIN"/>
    <property type="match status" value="1"/>
</dbReference>
<dbReference type="GO" id="GO:0005507">
    <property type="term" value="F:copper ion binding"/>
    <property type="evidence" value="ECO:0007669"/>
    <property type="project" value="InterPro"/>
</dbReference>
<feature type="signal peptide" evidence="2">
    <location>
        <begin position="1"/>
        <end position="34"/>
    </location>
</feature>
<dbReference type="InterPro" id="IPR006311">
    <property type="entry name" value="TAT_signal"/>
</dbReference>
<dbReference type="GO" id="GO:0042597">
    <property type="term" value="C:periplasmic space"/>
    <property type="evidence" value="ECO:0007669"/>
    <property type="project" value="UniProtKB-SubCell"/>
</dbReference>
<feature type="chain" id="PRO_5021476213" evidence="2">
    <location>
        <begin position="35"/>
        <end position="590"/>
    </location>
</feature>
<comment type="subcellular location">
    <subcellularLocation>
        <location evidence="1">Periplasm</location>
    </subcellularLocation>
</comment>
<dbReference type="InterPro" id="IPR011706">
    <property type="entry name" value="Cu-oxidase_C"/>
</dbReference>
<dbReference type="CDD" id="cd13866">
    <property type="entry name" value="CuRO_2_BOD"/>
    <property type="match status" value="1"/>
</dbReference>
<evidence type="ECO:0000256" key="2">
    <source>
        <dbReference type="SAM" id="SignalP"/>
    </source>
</evidence>
<evidence type="ECO:0000256" key="1">
    <source>
        <dbReference type="ARBA" id="ARBA00004418"/>
    </source>
</evidence>
<organism evidence="4 5">
    <name type="scientific">Ramlibacter henchirensis</name>
    <dbReference type="NCBI Taxonomy" id="204072"/>
    <lineage>
        <taxon>Bacteria</taxon>
        <taxon>Pseudomonadati</taxon>
        <taxon>Pseudomonadota</taxon>
        <taxon>Betaproteobacteria</taxon>
        <taxon>Burkholderiales</taxon>
        <taxon>Comamonadaceae</taxon>
        <taxon>Ramlibacter</taxon>
    </lineage>
</organism>
<keyword evidence="2" id="KW-0732">Signal</keyword>
<feature type="domain" description="Plastocyanin-like" evidence="3">
    <location>
        <begin position="476"/>
        <end position="587"/>
    </location>
</feature>
<evidence type="ECO:0000259" key="3">
    <source>
        <dbReference type="Pfam" id="PF07731"/>
    </source>
</evidence>
<dbReference type="SUPFAM" id="SSF49503">
    <property type="entry name" value="Cupredoxins"/>
    <property type="match status" value="3"/>
</dbReference>
<dbReference type="CDD" id="cd13889">
    <property type="entry name" value="CuRO_3_BOD"/>
    <property type="match status" value="1"/>
</dbReference>
<dbReference type="InterPro" id="IPR045087">
    <property type="entry name" value="Cu-oxidase_fam"/>
</dbReference>
<dbReference type="PANTHER" id="PTHR48267:SF1">
    <property type="entry name" value="BILIRUBIN OXIDASE"/>
    <property type="match status" value="1"/>
</dbReference>
<dbReference type="GO" id="GO:0016491">
    <property type="term" value="F:oxidoreductase activity"/>
    <property type="evidence" value="ECO:0007669"/>
    <property type="project" value="InterPro"/>
</dbReference>
<dbReference type="AlphaFoldDB" id="A0A4Z0BWM1"/>
<protein>
    <submittedName>
        <fullName evidence="4">Bilirubin oxidase</fullName>
    </submittedName>
</protein>
<dbReference type="InterPro" id="IPR008972">
    <property type="entry name" value="Cupredoxin"/>
</dbReference>
<evidence type="ECO:0000313" key="5">
    <source>
        <dbReference type="Proteomes" id="UP000298180"/>
    </source>
</evidence>
<sequence>MEHKKQPSKVSRRAVLKASLAAAPMVLTTHKAGAQVPVGLPPSPPTTPWVEELPLQDTPLAPVAAPANPYPTLAANIAGGECGRDPHQRYDELCGPGGVAAGAPLFYEMAVKQNSSWRFNGDNAYYPPQPIWGFEGINTPGAVSPGPTIHARYGKPIICRIHNGLPALHTGFGSPEINIHLHNMHTPSASDGFPGDFYSGTVSGPTLSSRGSFRDHFYPNLYAGFDEFGGIGDPREALGSLFYHDHTEGVTAPNVLRGLVGRYNIFDDLDTGDELTGLRLPSGPYDYPLTISDRRFDVNGQLTFNQLDPEGVLGDKIVVNGKIEPVLRVARRKYRFRLLNAGPTRYYELVLQNRSANAIYGFTNIANDGNLLPNPLLHQYNVRMAPAERADIVIDFAKFPLGTELYLVNTLTQTSTRRPDRVQAPGTRILKLVVDRNPPEPDMSRVPSVLRPLRPLPSEAELATLPVRRFNFERSGGMWAINARFFNVFTPDVTVPKGSAEIWEFFNANDGWQHPIHMHFEEGRILSKSVNGTAVPIPPNERGRKDVFNVGENMTVRVLFRFRDFTGKYPMHCHNLTHEDHSMMLRWDIV</sequence>
<dbReference type="PROSITE" id="PS51318">
    <property type="entry name" value="TAT"/>
    <property type="match status" value="1"/>
</dbReference>
<proteinExistence type="predicted"/>
<name>A0A4Z0BWM1_9BURK</name>
<dbReference type="Pfam" id="PF07731">
    <property type="entry name" value="Cu-oxidase_2"/>
    <property type="match status" value="1"/>
</dbReference>
<comment type="caution">
    <text evidence="4">The sequence shown here is derived from an EMBL/GenBank/DDBJ whole genome shotgun (WGS) entry which is preliminary data.</text>
</comment>
<evidence type="ECO:0000313" key="4">
    <source>
        <dbReference type="EMBL" id="TFZ03112.1"/>
    </source>
</evidence>